<feature type="region of interest" description="Disordered" evidence="11">
    <location>
        <begin position="1313"/>
        <end position="1349"/>
    </location>
</feature>
<protein>
    <recommendedName>
        <fullName evidence="9">E3 ubiquitin-protein ligase</fullName>
        <ecNumber evidence="9">2.3.2.27</ecNumber>
    </recommendedName>
</protein>
<feature type="compositionally biased region" description="Basic and acidic residues" evidence="11">
    <location>
        <begin position="1313"/>
        <end position="1325"/>
    </location>
</feature>
<reference evidence="13" key="1">
    <citation type="submission" date="2022-08" db="EMBL/GenBank/DDBJ databases">
        <title>Novel sulfate-reducing endosymbionts in the free-living metamonad Anaeramoeba.</title>
        <authorList>
            <person name="Jerlstrom-Hultqvist J."/>
            <person name="Cepicka I."/>
            <person name="Gallot-Lavallee L."/>
            <person name="Salas-Leiva D."/>
            <person name="Curtis B.A."/>
            <person name="Zahonova K."/>
            <person name="Pipaliya S."/>
            <person name="Dacks J."/>
            <person name="Roger A.J."/>
        </authorList>
    </citation>
    <scope>NUCLEOTIDE SEQUENCE</scope>
    <source>
        <strain evidence="13">Schooner1</strain>
    </source>
</reference>
<evidence type="ECO:0000256" key="6">
    <source>
        <dbReference type="ARBA" id="ARBA00022833"/>
    </source>
</evidence>
<feature type="domain" description="UBR-type" evidence="12">
    <location>
        <begin position="72"/>
        <end position="142"/>
    </location>
</feature>
<evidence type="ECO:0000259" key="12">
    <source>
        <dbReference type="PROSITE" id="PS51157"/>
    </source>
</evidence>
<dbReference type="Gene3D" id="2.10.110.30">
    <property type="match status" value="1"/>
</dbReference>
<dbReference type="InterPro" id="IPR039164">
    <property type="entry name" value="UBR1-like"/>
</dbReference>
<name>A0ABQ8YP03_9EUKA</name>
<dbReference type="InterPro" id="IPR055194">
    <property type="entry name" value="UBR1-like_WH"/>
</dbReference>
<evidence type="ECO:0000256" key="2">
    <source>
        <dbReference type="ARBA" id="ARBA00022679"/>
    </source>
</evidence>
<comment type="caution">
    <text evidence="13">The sequence shown here is derived from an EMBL/GenBank/DDBJ whole genome shotgun (WGS) entry which is preliminary data.</text>
</comment>
<keyword evidence="5 9" id="KW-0833">Ubl conjugation pathway</keyword>
<evidence type="ECO:0000256" key="4">
    <source>
        <dbReference type="ARBA" id="ARBA00022771"/>
    </source>
</evidence>
<comment type="catalytic activity">
    <reaction evidence="1 9">
        <text>S-ubiquitinyl-[E2 ubiquitin-conjugating enzyme]-L-cysteine + [acceptor protein]-L-lysine = [E2 ubiquitin-conjugating enzyme]-L-cysteine + N(6)-ubiquitinyl-[acceptor protein]-L-lysine.</text>
        <dbReference type="EC" id="2.3.2.27"/>
    </reaction>
</comment>
<evidence type="ECO:0000256" key="10">
    <source>
        <dbReference type="SAM" id="Coils"/>
    </source>
</evidence>
<feature type="compositionally biased region" description="Low complexity" evidence="11">
    <location>
        <begin position="864"/>
        <end position="937"/>
    </location>
</feature>
<feature type="coiled-coil region" evidence="10">
    <location>
        <begin position="643"/>
        <end position="672"/>
    </location>
</feature>
<dbReference type="Gene3D" id="1.10.10.2670">
    <property type="entry name" value="E3 ubiquitin-protein ligase"/>
    <property type="match status" value="1"/>
</dbReference>
<feature type="compositionally biased region" description="Basic and acidic residues" evidence="11">
    <location>
        <begin position="1507"/>
        <end position="1531"/>
    </location>
</feature>
<evidence type="ECO:0000256" key="8">
    <source>
        <dbReference type="PROSITE-ProRule" id="PRU00508"/>
    </source>
</evidence>
<comment type="pathway">
    <text evidence="9">Protein modification; protein ubiquitination.</text>
</comment>
<feature type="region of interest" description="Disordered" evidence="11">
    <location>
        <begin position="774"/>
        <end position="806"/>
    </location>
</feature>
<dbReference type="PANTHER" id="PTHR21497:SF24">
    <property type="entry name" value="E3 UBIQUITIN-PROTEIN LIGASE UBR1"/>
    <property type="match status" value="1"/>
</dbReference>
<evidence type="ECO:0000256" key="7">
    <source>
        <dbReference type="ARBA" id="ARBA00046341"/>
    </source>
</evidence>
<dbReference type="PANTHER" id="PTHR21497">
    <property type="entry name" value="UBIQUITIN LIGASE E3 ALPHA-RELATED"/>
    <property type="match status" value="1"/>
</dbReference>
<dbReference type="SMART" id="SM00396">
    <property type="entry name" value="ZnF_UBR1"/>
    <property type="match status" value="1"/>
</dbReference>
<dbReference type="Pfam" id="PF02207">
    <property type="entry name" value="zf-UBR"/>
    <property type="match status" value="1"/>
</dbReference>
<feature type="compositionally biased region" description="Acidic residues" evidence="11">
    <location>
        <begin position="787"/>
        <end position="802"/>
    </location>
</feature>
<dbReference type="CDD" id="cd19673">
    <property type="entry name" value="UBR-box_UBR3"/>
    <property type="match status" value="1"/>
</dbReference>
<dbReference type="EC" id="2.3.2.27" evidence="9"/>
<dbReference type="GO" id="GO:0016874">
    <property type="term" value="F:ligase activity"/>
    <property type="evidence" value="ECO:0007669"/>
    <property type="project" value="UniProtKB-KW"/>
</dbReference>
<keyword evidence="10" id="KW-0175">Coiled coil</keyword>
<sequence>MDYSFLLQSNKYESTKKILQSNESLSSFLTYLAKNYTTIDEYLEWVDFLLTASANPKEFYQELSEEGKKNSGCCNKFWKGDTWFYDCKTCELDSTSCICIECFQNGDHEGHDYRLKKGSVGMCDCGDVQSWKPSGFCKYHKGPPKHPENLLEKEFRKRFELILPNILQLLNEKINERVDNAKKACYSQKNRLSKAELHLFVSKVLKIYDSPTEDTIKLIKFLEILNIGGAGTRRIGSKIMNEYHPTLIIKNLNEENKSGENKENKTHKFKKKKSFLYNFMKYANYERGKIFHTIRSFFYKMIIDPEFKFHFTVNYLKLFPKMMYRITIYANSTKELTEFSVQLFTVPATVDKLCMEYNYLEIFFHTIIKIMEFAMIPDPNNSNLKILDAKHFIIRERKLFRILKDLRFVFTNVWVCQYILIKKTQIFELFLTFYSMFQANDQIKKIVIMPEEFYEDNLSHKIYYLDYHSYIINNLLVKGLLCGEEEIDKSMRNINEIQFLTITNSIFQKFVNLINLIMKFILNWENNLPASNNDLKEKFFLLNNSLSNNINNYLYKIFDFNYANNSISFHYPLHRLLGLFLSTILKISNNDSKAINLKSIFNNSILNKNIEENDFDRYNNDNNNNDNNDDDDDDERIMEMEIKEEMGMEIEKEDKEEKDEKEEIKVDEKDEKVKCKFHKNSINFLPIMIHVIRIQSIFSEIRLNLWKKNGESIVKHEYLYRSTFLNRNPVDYDLFLLQVGIILMKPESFLLNCLNEFKLLDYITLGKPETFQIGNEYNNEDDKTSIEEGDDDEDDDGDDEGNNNDVSTLLNHINNLIDVNHTNYLNNRGTNINIFLNHLNELINYRENLHTFINHMNNVINNDNDNDNNINDNNNNDNNNNNNDNNTNTTNNNTNTTDNNTNTTNNNINTDININNTNNNILPNNNNINNNNNNNNDNDNDNDNDNNNNNNNNNKDRKIIDEILHEKTLITVNFLRLIIKLLCERKNTSIMTAKEKLKREIIHILAIKPHMFSSILKLLPDELINKVDEKAIEEIIFEVAHHINKNKNIISLKNEYWKCFEGNYYPYYSVEHTQLSEENYYKYLEIENKNRSKEKQLLKIQPLPIYKKTLDSFKKLPKIINNHLFHQILFTLLYDSVHREGIYNEELLEVILHCIYLILTIPYNHKIESFKMNDKETFNNNENDYIYTLKNKNNSFNDIQFPHSTNFFINSTHDIQTLNGEYNFISLLIIIFQDEKRKNFHLLIKNILNILTKSNDKCKKYILNKFGNILNISNDEKKEKRLEKRKRLIREKQKRMMEEMNIKKNNLLKKMFNENEKNGNDKEKESNEDDEKEEGTFETKFNSNNEEKQKFSTSLKDQEYSHLSFDEHCKYLACSLCHETLSNSTEKSMGLMAFITEQNQIIKKATFAIEDLFCLGRSHLIHVECYQQYFNNLVKREYDQQWYEGMGIINLSKFEFLNPVDRNLVNTIIPLIIFPNNELNEKGNINKDVKNNTIDHNNIVGNENENENEKFNLNKNNDDNKGDKFEKDKVNEKKKKGGGTENNANVEEGGREYINQNGNEREIEIDVEEVNENENLNEKIKIKLTMNFKKDLFKNSIKNLTYYIKGDIKLKSQSILKNDDLFETINSFIGRLGMIKSDKSILDPEETENGFFTLINLFANTMTSFELLTRIEENSKLNSVNRFLLQALLRNCIIFGKRNFNNKNINSNIKREIWDFIINCIPTENFSNLYNINLFNLAIQIYCMLSNEIRNKKLFFHIIRLILPLFLLQIIKKLGFMKIQNENKQLNDLNTLNFQKTDIVSIQNYLIPFLRSLLLFYLACIKQKNNNSIPLDLFDYDNYQTLCKLLKLPTDFQLILKSEILIEIYNKWEQQDSQNNAIQLKRLVPIKKFHLFLDLPEKYIDLFHTVQKIQYRPKKIAICLLTGEILKINSKESCPYNSVRKHCIQMGGHGLCLAITGDSASGILLCDPALGIIKINGFYLDKWNEPDRGLRRGGKLLFNKNKFIDLLISYFNHELIDKITVKKKRRRNNLLL</sequence>
<dbReference type="InterPro" id="IPR003126">
    <property type="entry name" value="Znf_UBR"/>
</dbReference>
<dbReference type="Pfam" id="PF18995">
    <property type="entry name" value="PRT6_C"/>
    <property type="match status" value="1"/>
</dbReference>
<keyword evidence="6 9" id="KW-0862">Zinc</keyword>
<keyword evidence="3 9" id="KW-0479">Metal-binding</keyword>
<dbReference type="Proteomes" id="UP001150062">
    <property type="component" value="Unassembled WGS sequence"/>
</dbReference>
<evidence type="ECO:0000256" key="9">
    <source>
        <dbReference type="RuleBase" id="RU366018"/>
    </source>
</evidence>
<evidence type="ECO:0000256" key="1">
    <source>
        <dbReference type="ARBA" id="ARBA00000900"/>
    </source>
</evidence>
<dbReference type="InterPro" id="IPR042065">
    <property type="entry name" value="E3_ELL-like"/>
</dbReference>
<dbReference type="SUPFAM" id="SSF46785">
    <property type="entry name" value="Winged helix' DNA-binding domain"/>
    <property type="match status" value="1"/>
</dbReference>
<evidence type="ECO:0000256" key="11">
    <source>
        <dbReference type="SAM" id="MobiDB-lite"/>
    </source>
</evidence>
<keyword evidence="13" id="KW-0436">Ligase</keyword>
<keyword evidence="2 9" id="KW-0808">Transferase</keyword>
<evidence type="ECO:0000313" key="13">
    <source>
        <dbReference type="EMBL" id="KAJ6246326.1"/>
    </source>
</evidence>
<proteinExistence type="inferred from homology"/>
<dbReference type="InterPro" id="IPR044046">
    <property type="entry name" value="E3_ligase_UBR-like_C"/>
</dbReference>
<dbReference type="EMBL" id="JAOAOG010000136">
    <property type="protein sequence ID" value="KAJ6246326.1"/>
    <property type="molecule type" value="Genomic_DNA"/>
</dbReference>
<evidence type="ECO:0000313" key="14">
    <source>
        <dbReference type="Proteomes" id="UP001150062"/>
    </source>
</evidence>
<feature type="region of interest" description="Disordered" evidence="11">
    <location>
        <begin position="1496"/>
        <end position="1550"/>
    </location>
</feature>
<keyword evidence="4 9" id="KW-0863">Zinc-finger</keyword>
<feature type="region of interest" description="Disordered" evidence="11">
    <location>
        <begin position="864"/>
        <end position="955"/>
    </location>
</feature>
<dbReference type="PROSITE" id="PS51157">
    <property type="entry name" value="ZF_UBR"/>
    <property type="match status" value="1"/>
</dbReference>
<accession>A0ABQ8YP03</accession>
<evidence type="ECO:0000256" key="3">
    <source>
        <dbReference type="ARBA" id="ARBA00022723"/>
    </source>
</evidence>
<organism evidence="13 14">
    <name type="scientific">Anaeramoeba flamelloides</name>
    <dbReference type="NCBI Taxonomy" id="1746091"/>
    <lineage>
        <taxon>Eukaryota</taxon>
        <taxon>Metamonada</taxon>
        <taxon>Anaeramoebidae</taxon>
        <taxon>Anaeramoeba</taxon>
    </lineage>
</organism>
<keyword evidence="14" id="KW-1185">Reference proteome</keyword>
<feature type="zinc finger region" description="UBR-type" evidence="8">
    <location>
        <begin position="72"/>
        <end position="142"/>
    </location>
</feature>
<gene>
    <name evidence="13" type="ORF">M0813_19465</name>
</gene>
<dbReference type="Pfam" id="PF22960">
    <property type="entry name" value="WHD_UBR1"/>
    <property type="match status" value="1"/>
</dbReference>
<evidence type="ECO:0000256" key="5">
    <source>
        <dbReference type="ARBA" id="ARBA00022786"/>
    </source>
</evidence>
<comment type="function">
    <text evidence="9">Ubiquitin ligase protein which is a component of the N-end rule pathway. Recognizes and binds to proteins bearing specific N-terminal residues that are destabilizing according to the N-end rule, leading to their ubiquitination and subsequent degradation.</text>
</comment>
<dbReference type="InterPro" id="IPR036390">
    <property type="entry name" value="WH_DNA-bd_sf"/>
</dbReference>
<comment type="similarity">
    <text evidence="7 9">Belongs to the E3 ubiquitin-protein ligase UBR1-like family.</text>
</comment>